<sequence length="68" mass="7507">MIRIVLSKAELRQLEDVLRMTSNAKLRHRAQIILMAHRNLPHQDIAAATGVNPHIGSVASRVNIMAAS</sequence>
<reference evidence="2" key="1">
    <citation type="submission" date="2017-06" db="EMBL/GenBank/DDBJ databases">
        <title>Genome analysis of Fimbriiglobus ruber SP5, the first member of the order Planctomycetales with confirmed chitinolytic capability.</title>
        <authorList>
            <person name="Ravin N.V."/>
            <person name="Rakitin A.L."/>
            <person name="Ivanova A.A."/>
            <person name="Beletsky A.V."/>
            <person name="Kulichevskaya I.S."/>
            <person name="Mardanov A.V."/>
            <person name="Dedysh S.N."/>
        </authorList>
    </citation>
    <scope>NUCLEOTIDE SEQUENCE [LARGE SCALE GENOMIC DNA]</scope>
    <source>
        <strain evidence="2">SP5</strain>
    </source>
</reference>
<keyword evidence="2" id="KW-1185">Reference proteome</keyword>
<gene>
    <name evidence="1" type="ORF">FRUB_05897</name>
</gene>
<dbReference type="AlphaFoldDB" id="A0A225DI17"/>
<dbReference type="OrthoDB" id="290607at2"/>
<proteinExistence type="predicted"/>
<comment type="caution">
    <text evidence="1">The sequence shown here is derived from an EMBL/GenBank/DDBJ whole genome shotgun (WGS) entry which is preliminary data.</text>
</comment>
<organism evidence="1 2">
    <name type="scientific">Fimbriiglobus ruber</name>
    <dbReference type="NCBI Taxonomy" id="1908690"/>
    <lineage>
        <taxon>Bacteria</taxon>
        <taxon>Pseudomonadati</taxon>
        <taxon>Planctomycetota</taxon>
        <taxon>Planctomycetia</taxon>
        <taxon>Gemmatales</taxon>
        <taxon>Gemmataceae</taxon>
        <taxon>Fimbriiglobus</taxon>
    </lineage>
</organism>
<dbReference type="EMBL" id="NIDE01000010">
    <property type="protein sequence ID" value="OWK39334.1"/>
    <property type="molecule type" value="Genomic_DNA"/>
</dbReference>
<dbReference type="Proteomes" id="UP000214646">
    <property type="component" value="Unassembled WGS sequence"/>
</dbReference>
<evidence type="ECO:0000313" key="2">
    <source>
        <dbReference type="Proteomes" id="UP000214646"/>
    </source>
</evidence>
<protein>
    <submittedName>
        <fullName evidence="1">Uncharacterized protein</fullName>
    </submittedName>
</protein>
<name>A0A225DI17_9BACT</name>
<evidence type="ECO:0000313" key="1">
    <source>
        <dbReference type="EMBL" id="OWK39334.1"/>
    </source>
</evidence>
<dbReference type="RefSeq" id="WP_143393505.1">
    <property type="nucleotide sequence ID" value="NZ_NIDE01000010.1"/>
</dbReference>
<accession>A0A225DI17</accession>